<feature type="coiled-coil region" evidence="15">
    <location>
        <begin position="480"/>
        <end position="573"/>
    </location>
</feature>
<evidence type="ECO:0000256" key="2">
    <source>
        <dbReference type="ARBA" id="ARBA00004496"/>
    </source>
</evidence>
<dbReference type="InterPro" id="IPR015390">
    <property type="entry name" value="Rabaptin_Rab5-bd_dom"/>
</dbReference>
<organism evidence="19">
    <name type="scientific">Thrips palmi</name>
    <name type="common">Melon thrips</name>
    <dbReference type="NCBI Taxonomy" id="161013"/>
    <lineage>
        <taxon>Eukaryota</taxon>
        <taxon>Metazoa</taxon>
        <taxon>Ecdysozoa</taxon>
        <taxon>Arthropoda</taxon>
        <taxon>Hexapoda</taxon>
        <taxon>Insecta</taxon>
        <taxon>Pterygota</taxon>
        <taxon>Neoptera</taxon>
        <taxon>Paraneoptera</taxon>
        <taxon>Thysanoptera</taxon>
        <taxon>Terebrantia</taxon>
        <taxon>Thripoidea</taxon>
        <taxon>Thripidae</taxon>
        <taxon>Thrips</taxon>
    </lineage>
</organism>
<evidence type="ECO:0000256" key="11">
    <source>
        <dbReference type="ARBA" id="ARBA00022833"/>
    </source>
</evidence>
<evidence type="ECO:0000256" key="7">
    <source>
        <dbReference type="ARBA" id="ARBA00022583"/>
    </source>
</evidence>
<dbReference type="InterPro" id="IPR013083">
    <property type="entry name" value="Znf_RING/FYVE/PHD"/>
</dbReference>
<keyword evidence="4" id="KW-0813">Transport</keyword>
<dbReference type="GO" id="GO:0008083">
    <property type="term" value="F:growth factor activity"/>
    <property type="evidence" value="ECO:0007669"/>
    <property type="project" value="InterPro"/>
</dbReference>
<feature type="coiled-coil region" evidence="15">
    <location>
        <begin position="321"/>
        <end position="440"/>
    </location>
</feature>
<dbReference type="InterPro" id="IPR000306">
    <property type="entry name" value="Znf_FYVE"/>
</dbReference>
<dbReference type="GO" id="GO:0006897">
    <property type="term" value="P:endocytosis"/>
    <property type="evidence" value="ECO:0007669"/>
    <property type="project" value="UniProtKB-KW"/>
</dbReference>
<keyword evidence="8" id="KW-0479">Metal-binding</keyword>
<keyword evidence="9" id="KW-0967">Endosome</keyword>
<dbReference type="PANTHER" id="PTHR31179:SF7">
    <property type="entry name" value="FYVE-TYPE DOMAIN-CONTAINING PROTEIN"/>
    <property type="match status" value="1"/>
</dbReference>
<evidence type="ECO:0000256" key="1">
    <source>
        <dbReference type="ARBA" id="ARBA00004412"/>
    </source>
</evidence>
<dbReference type="CDD" id="cd15739">
    <property type="entry name" value="FYVE_RABE_unchar"/>
    <property type="match status" value="1"/>
</dbReference>
<dbReference type="GO" id="GO:0005769">
    <property type="term" value="C:early endosome"/>
    <property type="evidence" value="ECO:0007669"/>
    <property type="project" value="UniProtKB-SubCell"/>
</dbReference>
<evidence type="ECO:0000259" key="17">
    <source>
        <dbReference type="PROSITE" id="PS50178"/>
    </source>
</evidence>
<dbReference type="CTD" id="37395"/>
<evidence type="ECO:0000256" key="15">
    <source>
        <dbReference type="SAM" id="Coils"/>
    </source>
</evidence>
<dbReference type="SUPFAM" id="SSF57903">
    <property type="entry name" value="FYVE/PHD zinc finger"/>
    <property type="match status" value="1"/>
</dbReference>
<dbReference type="Gene3D" id="3.30.40.10">
    <property type="entry name" value="Zinc/RING finger domain, C3HC4 (zinc finger)"/>
    <property type="match status" value="1"/>
</dbReference>
<dbReference type="GO" id="GO:0005096">
    <property type="term" value="F:GTPase activator activity"/>
    <property type="evidence" value="ECO:0007669"/>
    <property type="project" value="InterPro"/>
</dbReference>
<protein>
    <submittedName>
        <fullName evidence="19 20">Rab GTPase-binding effector protein 1 isoform X1</fullName>
    </submittedName>
</protein>
<dbReference type="InterPro" id="IPR018514">
    <property type="entry name" value="Rabaptin_CC"/>
</dbReference>
<dbReference type="PROSITE" id="PS50178">
    <property type="entry name" value="ZF_FYVE"/>
    <property type="match status" value="1"/>
</dbReference>
<dbReference type="PANTHER" id="PTHR31179">
    <property type="entry name" value="RAB GTPASE-BINDING EFFECTOR PROTEIN"/>
    <property type="match status" value="1"/>
</dbReference>
<evidence type="ECO:0000256" key="6">
    <source>
        <dbReference type="ARBA" id="ARBA00022553"/>
    </source>
</evidence>
<dbReference type="KEGG" id="tpal:117654193"/>
<dbReference type="RefSeq" id="XP_034256319.1">
    <property type="nucleotide sequence ID" value="XM_034400428.1"/>
</dbReference>
<keyword evidence="13 15" id="KW-0175">Coiled coil</keyword>
<dbReference type="AlphaFoldDB" id="A0A6P9AG48"/>
<evidence type="ECO:0000256" key="14">
    <source>
        <dbReference type="PROSITE-ProRule" id="PRU00091"/>
    </source>
</evidence>
<keyword evidence="10 14" id="KW-0863">Zinc-finger</keyword>
<dbReference type="Proteomes" id="UP000515158">
    <property type="component" value="Unplaced"/>
</dbReference>
<sequence length="684" mass="78223">MCESGEPNSTATVGSSEMDSAGDHDDRVLQLQQRILELETEKKDFGSQRAKMKSLMLQTEAEKVRLQSEMDELRRKLAVMDLNSKSDLEEEKRKCFEQIASLEHLLHETVDESTSSQSRMEHELKHLQAVNERLEAELAECRKPVVNSIDDRHNERDKSDPPPIQIITQATKTFARKVLSELGADSSSGKDSLEDSMRKVNKYAQEDAEVLRSLVIPLEEEIEALKEKLREAHEELQKYSQGLHQEGVSSRKATDANESVSIPSNVQQESLLMISPPASEETRSFGKQITSIEESSGKDLEVFLSGGSATAPISLTSCNMCQNYEAGLQKAQQKAKELEKSSELAERNLQRAKDDLAREHDFRQEMEVKWNEKKEQHKVQVVELQKKIASAESNLHDLQQEYMRTYQTVTQQISRLEPERLAIKKEIDRLQAENEKLVGKHTEHSQSLQNQVINLPDSVEALQELLLQRHEELISAKVCAETQQSEADLLREELQLLQNDSVRLEQEKQHLQKIVQKSEVDKQRIHNLQIAERKALEQVEDLKLKLEKALQNNEHLEETAKKQQNRITSLQHDLDMSEQVQKDFVRLSQSLQVQLEGFRQPNTQVRWQHEEDVEECPSCHNALGSASRKQHCRHCGRIFCYNCLSHKVPSGPQQRLSRVCDVCHTLLVPSTAPYFSNEPPSIPD</sequence>
<evidence type="ECO:0000256" key="3">
    <source>
        <dbReference type="ARBA" id="ARBA00006603"/>
    </source>
</evidence>
<evidence type="ECO:0000256" key="8">
    <source>
        <dbReference type="ARBA" id="ARBA00022723"/>
    </source>
</evidence>
<dbReference type="GO" id="GO:0015031">
    <property type="term" value="P:protein transport"/>
    <property type="evidence" value="ECO:0007669"/>
    <property type="project" value="UniProtKB-KW"/>
</dbReference>
<proteinExistence type="inferred from homology"/>
<keyword evidence="11" id="KW-0862">Zinc</keyword>
<evidence type="ECO:0000256" key="4">
    <source>
        <dbReference type="ARBA" id="ARBA00022448"/>
    </source>
</evidence>
<dbReference type="PRINTS" id="PR01432">
    <property type="entry name" value="RABAPTIN"/>
</dbReference>
<dbReference type="RefSeq" id="XP_034256320.1">
    <property type="nucleotide sequence ID" value="XM_034400429.1"/>
</dbReference>
<dbReference type="Pfam" id="PF01363">
    <property type="entry name" value="FYVE"/>
    <property type="match status" value="1"/>
</dbReference>
<keyword evidence="6" id="KW-0597">Phosphoprotein</keyword>
<dbReference type="InterPro" id="IPR003914">
    <property type="entry name" value="Rabaptin"/>
</dbReference>
<feature type="region of interest" description="Disordered" evidence="16">
    <location>
        <begin position="1"/>
        <end position="28"/>
    </location>
</feature>
<dbReference type="FunFam" id="1.20.5.730:FF:000005">
    <property type="entry name" value="RABaptiN (Rab effector)"/>
    <property type="match status" value="1"/>
</dbReference>
<evidence type="ECO:0000256" key="9">
    <source>
        <dbReference type="ARBA" id="ARBA00022753"/>
    </source>
</evidence>
<dbReference type="Pfam" id="PF03528">
    <property type="entry name" value="Rabaptin"/>
    <property type="match status" value="1"/>
</dbReference>
<dbReference type="GeneID" id="117654193"/>
<evidence type="ECO:0000313" key="20">
    <source>
        <dbReference type="RefSeq" id="XP_034256320.1"/>
    </source>
</evidence>
<evidence type="ECO:0000256" key="16">
    <source>
        <dbReference type="SAM" id="MobiDB-lite"/>
    </source>
</evidence>
<keyword evidence="5" id="KW-0963">Cytoplasm</keyword>
<evidence type="ECO:0000256" key="13">
    <source>
        <dbReference type="ARBA" id="ARBA00023054"/>
    </source>
</evidence>
<reference evidence="19 20" key="1">
    <citation type="submission" date="2025-04" db="UniProtKB">
        <authorList>
            <consortium name="RefSeq"/>
        </authorList>
    </citation>
    <scope>IDENTIFICATION</scope>
    <source>
        <tissue evidence="19 20">Total insect</tissue>
    </source>
</reference>
<dbReference type="Pfam" id="PF09311">
    <property type="entry name" value="Rab5-bind"/>
    <property type="match status" value="1"/>
</dbReference>
<evidence type="ECO:0000256" key="12">
    <source>
        <dbReference type="ARBA" id="ARBA00022927"/>
    </source>
</evidence>
<evidence type="ECO:0000313" key="18">
    <source>
        <dbReference type="Proteomes" id="UP000515158"/>
    </source>
</evidence>
<dbReference type="InterPro" id="IPR011011">
    <property type="entry name" value="Znf_FYVE_PHD"/>
</dbReference>
<dbReference type="Gene3D" id="1.20.5.730">
    <property type="entry name" value="Single helix bin"/>
    <property type="match status" value="1"/>
</dbReference>
<comment type="subcellular location">
    <subcellularLocation>
        <location evidence="2">Cytoplasm</location>
    </subcellularLocation>
    <subcellularLocation>
        <location evidence="1">Early endosome</location>
    </subcellularLocation>
</comment>
<evidence type="ECO:0000256" key="10">
    <source>
        <dbReference type="ARBA" id="ARBA00022771"/>
    </source>
</evidence>
<keyword evidence="12" id="KW-0653">Protein transport</keyword>
<feature type="coiled-coil region" evidence="15">
    <location>
        <begin position="28"/>
        <end position="137"/>
    </location>
</feature>
<comment type="similarity">
    <text evidence="3">Belongs to the rabaptin family.</text>
</comment>
<feature type="region of interest" description="Disordered" evidence="16">
    <location>
        <begin position="237"/>
        <end position="271"/>
    </location>
</feature>
<feature type="compositionally biased region" description="Polar residues" evidence="16">
    <location>
        <begin position="1"/>
        <end position="18"/>
    </location>
</feature>
<gene>
    <name evidence="19 20" type="primary">LOC117654193</name>
</gene>
<keyword evidence="18" id="KW-1185">Reference proteome</keyword>
<dbReference type="OrthoDB" id="79940at2759"/>
<dbReference type="GO" id="GO:0008270">
    <property type="term" value="F:zinc ion binding"/>
    <property type="evidence" value="ECO:0007669"/>
    <property type="project" value="UniProtKB-KW"/>
</dbReference>
<feature type="domain" description="FYVE-type" evidence="17">
    <location>
        <begin position="610"/>
        <end position="668"/>
    </location>
</feature>
<evidence type="ECO:0000313" key="19">
    <source>
        <dbReference type="RefSeq" id="XP_034256319.1"/>
    </source>
</evidence>
<name>A0A6P9AG48_THRPL</name>
<feature type="compositionally biased region" description="Polar residues" evidence="16">
    <location>
        <begin position="256"/>
        <end position="270"/>
    </location>
</feature>
<dbReference type="InterPro" id="IPR017455">
    <property type="entry name" value="Znf_FYVE-rel"/>
</dbReference>
<accession>A0A6P9AG48</accession>
<keyword evidence="7" id="KW-0254">Endocytosis</keyword>
<evidence type="ECO:0000256" key="5">
    <source>
        <dbReference type="ARBA" id="ARBA00022490"/>
    </source>
</evidence>
<dbReference type="SMART" id="SM00064">
    <property type="entry name" value="FYVE"/>
    <property type="match status" value="1"/>
</dbReference>